<name>A0A922EDU2_CARIL</name>
<proteinExistence type="predicted"/>
<dbReference type="AlphaFoldDB" id="A0A922EDU2"/>
<sequence>MTEKETTENNKQPRMTEDLTEDLKPCYSRARQGLRSTSLPNGFPNTVHREQGRSNLS</sequence>
<evidence type="ECO:0000313" key="3">
    <source>
        <dbReference type="Proteomes" id="UP000811246"/>
    </source>
</evidence>
<accession>A0A922EDU2</accession>
<comment type="caution">
    <text evidence="2">The sequence shown here is derived from an EMBL/GenBank/DDBJ whole genome shotgun (WGS) entry which is preliminary data.</text>
</comment>
<feature type="compositionally biased region" description="Basic and acidic residues" evidence="1">
    <location>
        <begin position="47"/>
        <end position="57"/>
    </location>
</feature>
<dbReference type="Proteomes" id="UP000811246">
    <property type="component" value="Chromosome 8"/>
</dbReference>
<feature type="compositionally biased region" description="Polar residues" evidence="1">
    <location>
        <begin position="34"/>
        <end position="44"/>
    </location>
</feature>
<reference evidence="2" key="1">
    <citation type="submission" date="2021-01" db="EMBL/GenBank/DDBJ databases">
        <authorList>
            <person name="Lovell J.T."/>
            <person name="Bentley N."/>
            <person name="Bhattarai G."/>
            <person name="Jenkins J.W."/>
            <person name="Sreedasyam A."/>
            <person name="Alarcon Y."/>
            <person name="Bock C."/>
            <person name="Boston L."/>
            <person name="Carlson J."/>
            <person name="Cervantes K."/>
            <person name="Clermont K."/>
            <person name="Krom N."/>
            <person name="Kubenka K."/>
            <person name="Mamidi S."/>
            <person name="Mattison C."/>
            <person name="Monteros M."/>
            <person name="Pisani C."/>
            <person name="Plott C."/>
            <person name="Rajasekar S."/>
            <person name="Rhein H.S."/>
            <person name="Rohla C."/>
            <person name="Song M."/>
            <person name="Hilaire R.S."/>
            <person name="Shu S."/>
            <person name="Wells L."/>
            <person name="Wang X."/>
            <person name="Webber J."/>
            <person name="Heerema R.J."/>
            <person name="Klein P."/>
            <person name="Conner P."/>
            <person name="Grauke L."/>
            <person name="Grimwood J."/>
            <person name="Schmutz J."/>
            <person name="Randall J.J."/>
        </authorList>
    </citation>
    <scope>NUCLEOTIDE SEQUENCE</scope>
    <source>
        <tissue evidence="2">Leaf</tissue>
    </source>
</reference>
<dbReference type="EMBL" id="CM031832">
    <property type="protein sequence ID" value="KAG6701170.1"/>
    <property type="molecule type" value="Genomic_DNA"/>
</dbReference>
<evidence type="ECO:0000256" key="1">
    <source>
        <dbReference type="SAM" id="MobiDB-lite"/>
    </source>
</evidence>
<gene>
    <name evidence="2" type="ORF">I3842_08G152300</name>
</gene>
<organism evidence="2 3">
    <name type="scientific">Carya illinoinensis</name>
    <name type="common">Pecan</name>
    <dbReference type="NCBI Taxonomy" id="32201"/>
    <lineage>
        <taxon>Eukaryota</taxon>
        <taxon>Viridiplantae</taxon>
        <taxon>Streptophyta</taxon>
        <taxon>Embryophyta</taxon>
        <taxon>Tracheophyta</taxon>
        <taxon>Spermatophyta</taxon>
        <taxon>Magnoliopsida</taxon>
        <taxon>eudicotyledons</taxon>
        <taxon>Gunneridae</taxon>
        <taxon>Pentapetalae</taxon>
        <taxon>rosids</taxon>
        <taxon>fabids</taxon>
        <taxon>Fagales</taxon>
        <taxon>Juglandaceae</taxon>
        <taxon>Carya</taxon>
    </lineage>
</organism>
<protein>
    <submittedName>
        <fullName evidence="2">Uncharacterized protein</fullName>
    </submittedName>
</protein>
<feature type="compositionally biased region" description="Basic and acidic residues" evidence="1">
    <location>
        <begin position="14"/>
        <end position="24"/>
    </location>
</feature>
<feature type="region of interest" description="Disordered" evidence="1">
    <location>
        <begin position="1"/>
        <end position="57"/>
    </location>
</feature>
<evidence type="ECO:0000313" key="2">
    <source>
        <dbReference type="EMBL" id="KAG6701170.1"/>
    </source>
</evidence>